<protein>
    <submittedName>
        <fullName evidence="2">Uroporphyrinogen decarboxylase (URO-D)</fullName>
    </submittedName>
</protein>
<dbReference type="GO" id="GO:0006779">
    <property type="term" value="P:porphyrin-containing compound biosynthetic process"/>
    <property type="evidence" value="ECO:0007669"/>
    <property type="project" value="InterPro"/>
</dbReference>
<organism evidence="2 3">
    <name type="scientific">Candidatus Blautia pullistercoris</name>
    <dbReference type="NCBI Taxonomy" id="2838499"/>
    <lineage>
        <taxon>Bacteria</taxon>
        <taxon>Bacillati</taxon>
        <taxon>Bacillota</taxon>
        <taxon>Clostridia</taxon>
        <taxon>Lachnospirales</taxon>
        <taxon>Lachnospiraceae</taxon>
        <taxon>Blautia</taxon>
    </lineage>
</organism>
<sequence>LSHDDWGSKNSLFISPDTWREFIKPQYEKTYKYMKDHGVIVMHHADSFMEPIVEDMVDLGIDIWQGTLPENDIVKLQKQLDGRMTLMGGIDASIVDREDSTEEEIRKEVRRACTQYGPGGHYIPCITYGGPGCLYPHVDPIIDDEIEKYNKEVYGI</sequence>
<dbReference type="Proteomes" id="UP000824230">
    <property type="component" value="Unassembled WGS sequence"/>
</dbReference>
<dbReference type="Gene3D" id="3.20.20.210">
    <property type="match status" value="1"/>
</dbReference>
<reference evidence="2" key="2">
    <citation type="submission" date="2021-04" db="EMBL/GenBank/DDBJ databases">
        <authorList>
            <person name="Gilroy R."/>
        </authorList>
    </citation>
    <scope>NUCLEOTIDE SEQUENCE</scope>
    <source>
        <strain evidence="2">ChiHjej12B11-1927</strain>
    </source>
</reference>
<evidence type="ECO:0000259" key="1">
    <source>
        <dbReference type="Pfam" id="PF01208"/>
    </source>
</evidence>
<accession>A0A9D1VN35</accession>
<dbReference type="SUPFAM" id="SSF51726">
    <property type="entry name" value="UROD/MetE-like"/>
    <property type="match status" value="1"/>
</dbReference>
<dbReference type="InterPro" id="IPR038071">
    <property type="entry name" value="UROD/MetE-like_sf"/>
</dbReference>
<proteinExistence type="predicted"/>
<feature type="non-terminal residue" evidence="2">
    <location>
        <position position="1"/>
    </location>
</feature>
<comment type="caution">
    <text evidence="2">The sequence shown here is derived from an EMBL/GenBank/DDBJ whole genome shotgun (WGS) entry which is preliminary data.</text>
</comment>
<dbReference type="EMBL" id="DXFG01000231">
    <property type="protein sequence ID" value="HIX38322.1"/>
    <property type="molecule type" value="Genomic_DNA"/>
</dbReference>
<dbReference type="AlphaFoldDB" id="A0A9D1VN35"/>
<gene>
    <name evidence="2" type="ORF">H9738_10725</name>
</gene>
<evidence type="ECO:0000313" key="2">
    <source>
        <dbReference type="EMBL" id="HIX38322.1"/>
    </source>
</evidence>
<name>A0A9D1VN35_9FIRM</name>
<feature type="domain" description="Uroporphyrinogen decarboxylase (URO-D)" evidence="1">
    <location>
        <begin position="13"/>
        <end position="123"/>
    </location>
</feature>
<dbReference type="Pfam" id="PF01208">
    <property type="entry name" value="URO-D"/>
    <property type="match status" value="1"/>
</dbReference>
<dbReference type="InterPro" id="IPR000257">
    <property type="entry name" value="Uroporphyrinogen_deCOase"/>
</dbReference>
<reference evidence="2" key="1">
    <citation type="journal article" date="2021" name="PeerJ">
        <title>Extensive microbial diversity within the chicken gut microbiome revealed by metagenomics and culture.</title>
        <authorList>
            <person name="Gilroy R."/>
            <person name="Ravi A."/>
            <person name="Getino M."/>
            <person name="Pursley I."/>
            <person name="Horton D.L."/>
            <person name="Alikhan N.F."/>
            <person name="Baker D."/>
            <person name="Gharbi K."/>
            <person name="Hall N."/>
            <person name="Watson M."/>
            <person name="Adriaenssens E.M."/>
            <person name="Foster-Nyarko E."/>
            <person name="Jarju S."/>
            <person name="Secka A."/>
            <person name="Antonio M."/>
            <person name="Oren A."/>
            <person name="Chaudhuri R.R."/>
            <person name="La Ragione R."/>
            <person name="Hildebrand F."/>
            <person name="Pallen M.J."/>
        </authorList>
    </citation>
    <scope>NUCLEOTIDE SEQUENCE</scope>
    <source>
        <strain evidence="2">ChiHjej12B11-1927</strain>
    </source>
</reference>
<dbReference type="GO" id="GO:0004853">
    <property type="term" value="F:uroporphyrinogen decarboxylase activity"/>
    <property type="evidence" value="ECO:0007669"/>
    <property type="project" value="InterPro"/>
</dbReference>
<evidence type="ECO:0000313" key="3">
    <source>
        <dbReference type="Proteomes" id="UP000824230"/>
    </source>
</evidence>